<evidence type="ECO:0000256" key="1">
    <source>
        <dbReference type="SAM" id="MobiDB-lite"/>
    </source>
</evidence>
<feature type="signal peptide" evidence="2">
    <location>
        <begin position="1"/>
        <end position="20"/>
    </location>
</feature>
<accession>A0A8H8BSP8</accession>
<keyword evidence="2" id="KW-0732">Signal</keyword>
<sequence>MALLSGFTAFVVLLLSYTSAEQPPNFSGDEIPYRVIPTGTVSPENLLGTWLYGYRECSKNFNGAKGKIDDAFYDAWVMSNTAGVASNIDWNNVAAVEFLGAPGLNLVQRPQIQAVFANTATVIYSNKNIFQHYIIVRCDDPKKRCQKRPDQDPCEPNPPTPTGGAKPKTTPIAYSMNSDPDSPGYPMINFCARFFNDRRSMADGITYGKALVSPNNLQLANYNNRAQTFLHELFHLDLAANSPDPNPYVDDLKIDIKMSSPNDPSARPATSDAYGTLYTKILARWQGGGGVGSVGYYVQRNSDNLAMYALAKYVMTQNGNVYPHLPIVIYRPDGPPYPPIPGALATFVTEGGDFYWNTTGGLTAWDTDPDTTPRQEYRGCPEAENRSGLNSPLTINAFAPDSAYPDSYNAQVSTWMKALGVGSNPDSGANAGQQIAIPLIPTRLGIRLLGSD</sequence>
<dbReference type="Proteomes" id="UP000664132">
    <property type="component" value="Unassembled WGS sequence"/>
</dbReference>
<feature type="compositionally biased region" description="Low complexity" evidence="1">
    <location>
        <begin position="162"/>
        <end position="171"/>
    </location>
</feature>
<feature type="chain" id="PRO_5034462636" evidence="2">
    <location>
        <begin position="21"/>
        <end position="452"/>
    </location>
</feature>
<evidence type="ECO:0000256" key="2">
    <source>
        <dbReference type="SAM" id="SignalP"/>
    </source>
</evidence>
<protein>
    <submittedName>
        <fullName evidence="3">Uncharacterized protein</fullName>
    </submittedName>
</protein>
<name>A0A8H8BSP8_9HELO</name>
<comment type="caution">
    <text evidence="3">The sequence shown here is derived from an EMBL/GenBank/DDBJ whole genome shotgun (WGS) entry which is preliminary data.</text>
</comment>
<evidence type="ECO:0000313" key="4">
    <source>
        <dbReference type="Proteomes" id="UP000664132"/>
    </source>
</evidence>
<keyword evidence="4" id="KW-1185">Reference proteome</keyword>
<evidence type="ECO:0000313" key="3">
    <source>
        <dbReference type="EMBL" id="KAG4422751.1"/>
    </source>
</evidence>
<gene>
    <name evidence="3" type="ORF">IFR04_004099</name>
</gene>
<feature type="region of interest" description="Disordered" evidence="1">
    <location>
        <begin position="145"/>
        <end position="180"/>
    </location>
</feature>
<dbReference type="EMBL" id="JAFJYH010000044">
    <property type="protein sequence ID" value="KAG4422751.1"/>
    <property type="molecule type" value="Genomic_DNA"/>
</dbReference>
<dbReference type="AlphaFoldDB" id="A0A8H8BSP8"/>
<reference evidence="3" key="1">
    <citation type="submission" date="2021-02" db="EMBL/GenBank/DDBJ databases">
        <title>Genome sequence Cadophora malorum strain M34.</title>
        <authorList>
            <person name="Stefanovic E."/>
            <person name="Vu D."/>
            <person name="Scully C."/>
            <person name="Dijksterhuis J."/>
            <person name="Roader J."/>
            <person name="Houbraken J."/>
        </authorList>
    </citation>
    <scope>NUCLEOTIDE SEQUENCE</scope>
    <source>
        <strain evidence="3">M34</strain>
    </source>
</reference>
<dbReference type="OrthoDB" id="1896086at2759"/>
<proteinExistence type="predicted"/>
<dbReference type="Gene3D" id="3.40.390.10">
    <property type="entry name" value="Collagenase (Catalytic Domain)"/>
    <property type="match status" value="1"/>
</dbReference>
<dbReference type="InterPro" id="IPR024079">
    <property type="entry name" value="MetalloPept_cat_dom_sf"/>
</dbReference>
<organism evidence="3 4">
    <name type="scientific">Cadophora malorum</name>
    <dbReference type="NCBI Taxonomy" id="108018"/>
    <lineage>
        <taxon>Eukaryota</taxon>
        <taxon>Fungi</taxon>
        <taxon>Dikarya</taxon>
        <taxon>Ascomycota</taxon>
        <taxon>Pezizomycotina</taxon>
        <taxon>Leotiomycetes</taxon>
        <taxon>Helotiales</taxon>
        <taxon>Ploettnerulaceae</taxon>
        <taxon>Cadophora</taxon>
    </lineage>
</organism>
<dbReference type="GO" id="GO:0008237">
    <property type="term" value="F:metallopeptidase activity"/>
    <property type="evidence" value="ECO:0007669"/>
    <property type="project" value="InterPro"/>
</dbReference>